<name>A0A448XQN3_9PLAT</name>
<sequence>MDLFFLLPSNMKAKILSPLELDDPSGTGFIESFSDEISLTDLQLSRTEYCRTPAQDALLGLAPDPEADSTEMAGVSPAPDTDSSKKKFHETAEAGDSLGVVRSRQSSSLLVGYF</sequence>
<evidence type="ECO:0000313" key="3">
    <source>
        <dbReference type="Proteomes" id="UP000784294"/>
    </source>
</evidence>
<dbReference type="EMBL" id="CAAALY010274667">
    <property type="protein sequence ID" value="VEL42486.1"/>
    <property type="molecule type" value="Genomic_DNA"/>
</dbReference>
<comment type="caution">
    <text evidence="2">The sequence shown here is derived from an EMBL/GenBank/DDBJ whole genome shotgun (WGS) entry which is preliminary data.</text>
</comment>
<evidence type="ECO:0000256" key="1">
    <source>
        <dbReference type="SAM" id="MobiDB-lite"/>
    </source>
</evidence>
<dbReference type="Gene3D" id="2.60.120.1040">
    <property type="entry name" value="ZPR1, A/B domain"/>
    <property type="match status" value="1"/>
</dbReference>
<keyword evidence="3" id="KW-1185">Reference proteome</keyword>
<dbReference type="AlphaFoldDB" id="A0A448XQN3"/>
<dbReference type="Proteomes" id="UP000784294">
    <property type="component" value="Unassembled WGS sequence"/>
</dbReference>
<proteinExistence type="predicted"/>
<evidence type="ECO:0000313" key="2">
    <source>
        <dbReference type="EMBL" id="VEL42486.1"/>
    </source>
</evidence>
<feature type="compositionally biased region" description="Basic and acidic residues" evidence="1">
    <location>
        <begin position="82"/>
        <end position="91"/>
    </location>
</feature>
<accession>A0A448XQN3</accession>
<dbReference type="InterPro" id="IPR042451">
    <property type="entry name" value="ZPR1_A/B_dom"/>
</dbReference>
<organism evidence="2 3">
    <name type="scientific">Protopolystoma xenopodis</name>
    <dbReference type="NCBI Taxonomy" id="117903"/>
    <lineage>
        <taxon>Eukaryota</taxon>
        <taxon>Metazoa</taxon>
        <taxon>Spiralia</taxon>
        <taxon>Lophotrochozoa</taxon>
        <taxon>Platyhelminthes</taxon>
        <taxon>Monogenea</taxon>
        <taxon>Polyopisthocotylea</taxon>
        <taxon>Polystomatidea</taxon>
        <taxon>Polystomatidae</taxon>
        <taxon>Protopolystoma</taxon>
    </lineage>
</organism>
<gene>
    <name evidence="2" type="ORF">PXEA_LOCUS35926</name>
</gene>
<protein>
    <submittedName>
        <fullName evidence="2">Uncharacterized protein</fullName>
    </submittedName>
</protein>
<feature type="region of interest" description="Disordered" evidence="1">
    <location>
        <begin position="61"/>
        <end position="91"/>
    </location>
</feature>
<reference evidence="2" key="1">
    <citation type="submission" date="2018-11" db="EMBL/GenBank/DDBJ databases">
        <authorList>
            <consortium name="Pathogen Informatics"/>
        </authorList>
    </citation>
    <scope>NUCLEOTIDE SEQUENCE</scope>
</reference>